<dbReference type="InterPro" id="IPR001077">
    <property type="entry name" value="COMT_C"/>
</dbReference>
<dbReference type="PANTHER" id="PTHR43712:SF2">
    <property type="entry name" value="O-METHYLTRANSFERASE CICE"/>
    <property type="match status" value="1"/>
</dbReference>
<protein>
    <submittedName>
        <fullName evidence="5">Ubiquinone/menaquinone biosynthesis C-methylase UbiE</fullName>
    </submittedName>
</protein>
<evidence type="ECO:0000259" key="4">
    <source>
        <dbReference type="Pfam" id="PF00891"/>
    </source>
</evidence>
<evidence type="ECO:0000256" key="3">
    <source>
        <dbReference type="ARBA" id="ARBA00022691"/>
    </source>
</evidence>
<dbReference type="GO" id="GO:0032259">
    <property type="term" value="P:methylation"/>
    <property type="evidence" value="ECO:0007669"/>
    <property type="project" value="UniProtKB-KW"/>
</dbReference>
<keyword evidence="3" id="KW-0949">S-adenosyl-L-methionine</keyword>
<dbReference type="Proteomes" id="UP000520767">
    <property type="component" value="Unassembled WGS sequence"/>
</dbReference>
<name>A0A7W7Q9A8_9PSEU</name>
<comment type="caution">
    <text evidence="5">The sequence shown here is derived from an EMBL/GenBank/DDBJ whole genome shotgun (WGS) entry which is preliminary data.</text>
</comment>
<evidence type="ECO:0000313" key="5">
    <source>
        <dbReference type="EMBL" id="MBB4908981.1"/>
    </source>
</evidence>
<dbReference type="AlphaFoldDB" id="A0A7W7Q9A8"/>
<organism evidence="5 6">
    <name type="scientific">Actinophytocola algeriensis</name>
    <dbReference type="NCBI Taxonomy" id="1768010"/>
    <lineage>
        <taxon>Bacteria</taxon>
        <taxon>Bacillati</taxon>
        <taxon>Actinomycetota</taxon>
        <taxon>Actinomycetes</taxon>
        <taxon>Pseudonocardiales</taxon>
        <taxon>Pseudonocardiaceae</taxon>
    </lineage>
</organism>
<keyword evidence="5" id="KW-0830">Ubiquinone</keyword>
<dbReference type="RefSeq" id="WP_184813047.1">
    <property type="nucleotide sequence ID" value="NZ_JACHJQ010000005.1"/>
</dbReference>
<sequence length="164" mass="16580">MTERTVDAPAIVSAYDWGALGHVVDVGGGDGTLLIALLNEYPALSGTVVDLPATAEVARKMFEAAGLSDRAKAVAGDFLSELPDGAEGYLLSSVLHEWGDDDACAILRNCARAAGEDGAVFVIEPDGAGGRGVPELTACAESAGLVVAAVHTAGTMAIVELAAR</sequence>
<feature type="domain" description="O-methyltransferase C-terminal" evidence="4">
    <location>
        <begin position="8"/>
        <end position="125"/>
    </location>
</feature>
<keyword evidence="2" id="KW-0808">Transferase</keyword>
<dbReference type="EMBL" id="JACHJQ010000005">
    <property type="protein sequence ID" value="MBB4908981.1"/>
    <property type="molecule type" value="Genomic_DNA"/>
</dbReference>
<dbReference type="SUPFAM" id="SSF53335">
    <property type="entry name" value="S-adenosyl-L-methionine-dependent methyltransferases"/>
    <property type="match status" value="1"/>
</dbReference>
<dbReference type="InterPro" id="IPR029063">
    <property type="entry name" value="SAM-dependent_MTases_sf"/>
</dbReference>
<keyword evidence="1 5" id="KW-0489">Methyltransferase</keyword>
<dbReference type="Gene3D" id="3.40.50.150">
    <property type="entry name" value="Vaccinia Virus protein VP39"/>
    <property type="match status" value="1"/>
</dbReference>
<evidence type="ECO:0000256" key="1">
    <source>
        <dbReference type="ARBA" id="ARBA00022603"/>
    </source>
</evidence>
<evidence type="ECO:0000313" key="6">
    <source>
        <dbReference type="Proteomes" id="UP000520767"/>
    </source>
</evidence>
<dbReference type="Pfam" id="PF00891">
    <property type="entry name" value="Methyltransf_2"/>
    <property type="match status" value="1"/>
</dbReference>
<dbReference type="PROSITE" id="PS51683">
    <property type="entry name" value="SAM_OMT_II"/>
    <property type="match status" value="1"/>
</dbReference>
<proteinExistence type="predicted"/>
<keyword evidence="6" id="KW-1185">Reference proteome</keyword>
<dbReference type="PANTHER" id="PTHR43712">
    <property type="entry name" value="PUTATIVE (AFU_ORTHOLOGUE AFUA_4G14580)-RELATED"/>
    <property type="match status" value="1"/>
</dbReference>
<evidence type="ECO:0000256" key="2">
    <source>
        <dbReference type="ARBA" id="ARBA00022679"/>
    </source>
</evidence>
<reference evidence="5 6" key="1">
    <citation type="submission" date="2020-08" db="EMBL/GenBank/DDBJ databases">
        <title>Genomic Encyclopedia of Type Strains, Phase III (KMG-III): the genomes of soil and plant-associated and newly described type strains.</title>
        <authorList>
            <person name="Whitman W."/>
        </authorList>
    </citation>
    <scope>NUCLEOTIDE SEQUENCE [LARGE SCALE GENOMIC DNA]</scope>
    <source>
        <strain evidence="5 6">CECT 8960</strain>
    </source>
</reference>
<accession>A0A7W7Q9A8</accession>
<dbReference type="InterPro" id="IPR016461">
    <property type="entry name" value="COMT-like"/>
</dbReference>
<dbReference type="CDD" id="cd02440">
    <property type="entry name" value="AdoMet_MTases"/>
    <property type="match status" value="1"/>
</dbReference>
<gene>
    <name evidence="5" type="ORF">FHR82_005234</name>
</gene>
<dbReference type="GO" id="GO:0008171">
    <property type="term" value="F:O-methyltransferase activity"/>
    <property type="evidence" value="ECO:0007669"/>
    <property type="project" value="InterPro"/>
</dbReference>